<dbReference type="Gene3D" id="1.25.40.20">
    <property type="entry name" value="Ankyrin repeat-containing domain"/>
    <property type="match status" value="1"/>
</dbReference>
<dbReference type="SUPFAM" id="SSF48403">
    <property type="entry name" value="Ankyrin repeat"/>
    <property type="match status" value="1"/>
</dbReference>
<evidence type="ECO:0000256" key="3">
    <source>
        <dbReference type="PROSITE-ProRule" id="PRU00023"/>
    </source>
</evidence>
<evidence type="ECO:0000313" key="5">
    <source>
        <dbReference type="Proteomes" id="UP000676409"/>
    </source>
</evidence>
<dbReference type="KEGG" id="caul:KCG34_22690"/>
<keyword evidence="2 3" id="KW-0040">ANK repeat</keyword>
<reference evidence="4" key="1">
    <citation type="submission" date="2021-04" db="EMBL/GenBank/DDBJ databases">
        <title>The complete genome sequence of Caulobacter sp. S6.</title>
        <authorList>
            <person name="Tang Y."/>
            <person name="Ouyang W."/>
            <person name="Liu Q."/>
            <person name="Huang B."/>
            <person name="Guo Z."/>
            <person name="Lei P."/>
        </authorList>
    </citation>
    <scope>NUCLEOTIDE SEQUENCE</scope>
    <source>
        <strain evidence="4">S6</strain>
    </source>
</reference>
<organism evidence="4 5">
    <name type="scientific">Phenylobacterium montanum</name>
    <dbReference type="NCBI Taxonomy" id="2823693"/>
    <lineage>
        <taxon>Bacteria</taxon>
        <taxon>Pseudomonadati</taxon>
        <taxon>Pseudomonadota</taxon>
        <taxon>Alphaproteobacteria</taxon>
        <taxon>Caulobacterales</taxon>
        <taxon>Caulobacteraceae</taxon>
        <taxon>Phenylobacterium</taxon>
    </lineage>
</organism>
<dbReference type="AlphaFoldDB" id="A0A975FYL3"/>
<name>A0A975FYL3_9CAUL</name>
<accession>A0A975FYL3</accession>
<sequence length="116" mass="11797">MGDQAVVISALISVGADPNAITLSGDSSCLMLAVQSGSLDAVRAIVDGGALLDLPADGVTPLMVAARAGDEEIATFLLERGADPDLRCGRFTAADYASYGGFDRLAGRLSPLSKGR</sequence>
<dbReference type="Proteomes" id="UP000676409">
    <property type="component" value="Chromosome"/>
</dbReference>
<evidence type="ECO:0000313" key="4">
    <source>
        <dbReference type="EMBL" id="QUD87815.1"/>
    </source>
</evidence>
<protein>
    <submittedName>
        <fullName evidence="4">Ankyrin repeat domain-containing protein</fullName>
    </submittedName>
</protein>
<dbReference type="InterPro" id="IPR036770">
    <property type="entry name" value="Ankyrin_rpt-contain_sf"/>
</dbReference>
<evidence type="ECO:0000256" key="2">
    <source>
        <dbReference type="ARBA" id="ARBA00023043"/>
    </source>
</evidence>
<keyword evidence="5" id="KW-1185">Reference proteome</keyword>
<proteinExistence type="predicted"/>
<dbReference type="EMBL" id="CP073078">
    <property type="protein sequence ID" value="QUD87815.1"/>
    <property type="molecule type" value="Genomic_DNA"/>
</dbReference>
<gene>
    <name evidence="4" type="ORF">KCG34_22690</name>
</gene>
<dbReference type="Pfam" id="PF12796">
    <property type="entry name" value="Ank_2"/>
    <property type="match status" value="1"/>
</dbReference>
<dbReference type="PROSITE" id="PS50297">
    <property type="entry name" value="ANK_REP_REGION"/>
    <property type="match status" value="1"/>
</dbReference>
<dbReference type="InterPro" id="IPR002110">
    <property type="entry name" value="Ankyrin_rpt"/>
</dbReference>
<dbReference type="SMART" id="SM00248">
    <property type="entry name" value="ANK"/>
    <property type="match status" value="2"/>
</dbReference>
<dbReference type="PROSITE" id="PS50088">
    <property type="entry name" value="ANK_REPEAT"/>
    <property type="match status" value="1"/>
</dbReference>
<dbReference type="PANTHER" id="PTHR24173">
    <property type="entry name" value="ANKYRIN REPEAT CONTAINING"/>
    <property type="match status" value="1"/>
</dbReference>
<feature type="repeat" description="ANK" evidence="3">
    <location>
        <begin position="57"/>
        <end position="89"/>
    </location>
</feature>
<keyword evidence="1" id="KW-0677">Repeat</keyword>
<evidence type="ECO:0000256" key="1">
    <source>
        <dbReference type="ARBA" id="ARBA00022737"/>
    </source>
</evidence>
<dbReference type="PANTHER" id="PTHR24173:SF74">
    <property type="entry name" value="ANKYRIN REPEAT DOMAIN-CONTAINING PROTEIN 16"/>
    <property type="match status" value="1"/>
</dbReference>